<feature type="region of interest" description="Disordered" evidence="1">
    <location>
        <begin position="58"/>
        <end position="85"/>
    </location>
</feature>
<dbReference type="EMBL" id="KF901243">
    <property type="protein sequence ID" value="AIF23873.1"/>
    <property type="molecule type" value="Genomic_DNA"/>
</dbReference>
<name>A0A075ICM1_9EURY</name>
<evidence type="ECO:0008006" key="3">
    <source>
        <dbReference type="Google" id="ProtNLM"/>
    </source>
</evidence>
<organism evidence="2">
    <name type="scientific">uncultured marine group II/III euryarchaeote SAT1000_19_E11</name>
    <dbReference type="NCBI Taxonomy" id="1456566"/>
    <lineage>
        <taxon>Archaea</taxon>
        <taxon>Methanobacteriati</taxon>
        <taxon>Methanobacteriota</taxon>
        <taxon>environmental samples</taxon>
    </lineage>
</organism>
<sequence>MEDYLHECLELLQRAGDDVGRRRKAIQRPRAWSLLPFEWKALAFLAANKAAPEAIGIEGGVGRDRPQPQRIGRRGGRGRVKSMDDRLAGPSDVLVSDAPAAYKLAVLCAHKGKSGTSWDSSMDSKMSDLRSECEEGIHPVWRRLAREAPLIAEMAQFPVIEAAERDIDSGDWVDAACFDPLDRVSLREWLSMELPFTTNSEQDHALQSIRQDLTGGRSRPGLWIRWMSPSLRGLNGEGALLEGVLLASVSEDTAREVLGSLKGGVISELANRHSMLIRMRSGDFSEWGACANQEGDDGLSEALRVSAWKNVESCSVELSAADLLNGVEILGRVEESLPSPLRWRVASSLVSQGNVDEALGFVEGAVFSDGEHVSTALDILSGVESEILTRTLRESIVSMDESGLLMVMRHEGTPIQIGLQAASKLWESKSIRHTDEILNIFTKAADIESLVAAFERDPSLSMAYPHRMLMAWHLLPGSSRIDRDSLAELRKTALGSIDNSAEDDSLSDASVALISLLDGLPRDMDSVYGKLDSDGLRSLNEVRRALSPDGDGIVKESKIENLRDSIQRADLNHLEKRLFDALIIALQLNRAAMDLQIGGEESESGAVESLGQLCELDSAAMRTIAAVTNLVIEHNLGVAALEDWYREHDRTGPEFQIVRAAILRASGDRLNAARAYKDASMKLRFDFERSALVLRKSLIEFAHAAGWREAVSLVNAHPALSSSVTKRFKLYLRTCKRYEDGDTSTASTGLIEFAAQEEELSRNGALGSIRDRRVEVLERLYRYPDEHGLPPDPFQGRVRAALQEVRTSKASRQTDLERRFMIEMRGKKDPREITILAMEVADTDPINGLRMLEKAITSEDLDAKQSNTLKKSQRALFVSHSGTIPVKQRSLLRNLSLKPLIVVDTNILIEALKDDLLKELSADNLGSLNWTVERAFHWMLRRRAGEGRILLHIPPAARGEFMHRAKNPDSVLRMFSDTYIDKAIWSEMVDDAFLMQRVDSICQAFNSWSQPARVRGEEIDLEDFLLSHREVFQRVNEQKRRGGKSPMRTSIKGEDIYPEKGDRDIMLDAAALASTSISDVGSVLVATRDSDFRLVSRALEEEYGFGVVGDAQQLNDRVL</sequence>
<dbReference type="AlphaFoldDB" id="A0A075ICM1"/>
<feature type="compositionally biased region" description="Basic residues" evidence="1">
    <location>
        <begin position="71"/>
        <end position="80"/>
    </location>
</feature>
<reference evidence="2" key="1">
    <citation type="journal article" date="2014" name="Genome Biol. Evol.">
        <title>Pangenome evidence for extensive interdomain horizontal transfer affecting lineage core and shell genes in uncultured planktonic thaumarchaeota and euryarchaeota.</title>
        <authorList>
            <person name="Deschamps P."/>
            <person name="Zivanovic Y."/>
            <person name="Moreira D."/>
            <person name="Rodriguez-Valera F."/>
            <person name="Lopez-Garcia P."/>
        </authorList>
    </citation>
    <scope>NUCLEOTIDE SEQUENCE</scope>
</reference>
<evidence type="ECO:0000313" key="2">
    <source>
        <dbReference type="EMBL" id="AIF23873.1"/>
    </source>
</evidence>
<accession>A0A075ICM1</accession>
<protein>
    <recommendedName>
        <fullName evidence="3">PIN domain-containing protein</fullName>
    </recommendedName>
</protein>
<evidence type="ECO:0000256" key="1">
    <source>
        <dbReference type="SAM" id="MobiDB-lite"/>
    </source>
</evidence>
<proteinExistence type="predicted"/>